<dbReference type="GO" id="GO:0046316">
    <property type="term" value="F:gluconokinase activity"/>
    <property type="evidence" value="ECO:0007669"/>
    <property type="project" value="UniProtKB-EC"/>
</dbReference>
<accession>Q1IV53</accession>
<dbReference type="OrthoDB" id="9800332at2"/>
<dbReference type="Gene3D" id="3.40.50.300">
    <property type="entry name" value="P-loop containing nucleotide triphosphate hydrolases"/>
    <property type="match status" value="1"/>
</dbReference>
<dbReference type="PANTHER" id="PTHR43442">
    <property type="entry name" value="GLUCONOKINASE-RELATED"/>
    <property type="match status" value="1"/>
</dbReference>
<dbReference type="AlphaFoldDB" id="Q1IV53"/>
<keyword evidence="5 10" id="KW-0547">Nucleotide-binding</keyword>
<dbReference type="HOGENOM" id="CLU_077168_4_0_0"/>
<evidence type="ECO:0000256" key="8">
    <source>
        <dbReference type="ARBA" id="ARBA00023064"/>
    </source>
</evidence>
<evidence type="ECO:0000256" key="3">
    <source>
        <dbReference type="ARBA" id="ARBA00012054"/>
    </source>
</evidence>
<name>Q1IV53_KORVE</name>
<keyword evidence="7 10" id="KW-0067">ATP-binding</keyword>
<dbReference type="GO" id="GO:0005524">
    <property type="term" value="F:ATP binding"/>
    <property type="evidence" value="ECO:0007669"/>
    <property type="project" value="UniProtKB-KW"/>
</dbReference>
<evidence type="ECO:0000256" key="7">
    <source>
        <dbReference type="ARBA" id="ARBA00022840"/>
    </source>
</evidence>
<dbReference type="Pfam" id="PF01202">
    <property type="entry name" value="SKI"/>
    <property type="match status" value="1"/>
</dbReference>
<evidence type="ECO:0000256" key="2">
    <source>
        <dbReference type="ARBA" id="ARBA00008420"/>
    </source>
</evidence>
<dbReference type="CDD" id="cd02021">
    <property type="entry name" value="GntK"/>
    <property type="match status" value="1"/>
</dbReference>
<evidence type="ECO:0000256" key="10">
    <source>
        <dbReference type="RuleBase" id="RU363066"/>
    </source>
</evidence>
<dbReference type="eggNOG" id="COG3265">
    <property type="taxonomic scope" value="Bacteria"/>
</dbReference>
<gene>
    <name evidence="11" type="ordered locus">Acid345_0242</name>
</gene>
<dbReference type="InterPro" id="IPR006001">
    <property type="entry name" value="Therm_gnt_kin"/>
</dbReference>
<comment type="similarity">
    <text evidence="2 10">Belongs to the gluconokinase GntK/GntV family.</text>
</comment>
<protein>
    <recommendedName>
        <fullName evidence="3 10">Gluconokinase</fullName>
        <ecNumber evidence="3 10">2.7.1.12</ecNumber>
    </recommendedName>
</protein>
<evidence type="ECO:0000313" key="12">
    <source>
        <dbReference type="Proteomes" id="UP000002432"/>
    </source>
</evidence>
<evidence type="ECO:0000256" key="9">
    <source>
        <dbReference type="ARBA" id="ARBA00048090"/>
    </source>
</evidence>
<reference evidence="11 12" key="1">
    <citation type="journal article" date="2009" name="Appl. Environ. Microbiol.">
        <title>Three genomes from the phylum Acidobacteria provide insight into the lifestyles of these microorganisms in soils.</title>
        <authorList>
            <person name="Ward N.L."/>
            <person name="Challacombe J.F."/>
            <person name="Janssen P.H."/>
            <person name="Henrissat B."/>
            <person name="Coutinho P.M."/>
            <person name="Wu M."/>
            <person name="Xie G."/>
            <person name="Haft D.H."/>
            <person name="Sait M."/>
            <person name="Badger J."/>
            <person name="Barabote R.D."/>
            <person name="Bradley B."/>
            <person name="Brettin T.S."/>
            <person name="Brinkac L.M."/>
            <person name="Bruce D."/>
            <person name="Creasy T."/>
            <person name="Daugherty S.C."/>
            <person name="Davidsen T.M."/>
            <person name="DeBoy R.T."/>
            <person name="Detter J.C."/>
            <person name="Dodson R.J."/>
            <person name="Durkin A.S."/>
            <person name="Ganapathy A."/>
            <person name="Gwinn-Giglio M."/>
            <person name="Han C.S."/>
            <person name="Khouri H."/>
            <person name="Kiss H."/>
            <person name="Kothari S.P."/>
            <person name="Madupu R."/>
            <person name="Nelson K.E."/>
            <person name="Nelson W.C."/>
            <person name="Paulsen I."/>
            <person name="Penn K."/>
            <person name="Ren Q."/>
            <person name="Rosovitz M.J."/>
            <person name="Selengut J.D."/>
            <person name="Shrivastava S."/>
            <person name="Sullivan S.A."/>
            <person name="Tapia R."/>
            <person name="Thompson L.S."/>
            <person name="Watkins K.L."/>
            <person name="Yang Q."/>
            <person name="Yu C."/>
            <person name="Zafar N."/>
            <person name="Zhou L."/>
            <person name="Kuske C.R."/>
        </authorList>
    </citation>
    <scope>NUCLEOTIDE SEQUENCE [LARGE SCALE GENOMIC DNA]</scope>
    <source>
        <strain evidence="11 12">Ellin345</strain>
    </source>
</reference>
<keyword evidence="6 10" id="KW-0418">Kinase</keyword>
<dbReference type="InterPro" id="IPR031322">
    <property type="entry name" value="Shikimate/glucono_kinase"/>
</dbReference>
<dbReference type="RefSeq" id="WP_011521049.1">
    <property type="nucleotide sequence ID" value="NC_008009.1"/>
</dbReference>
<dbReference type="PRINTS" id="PR01100">
    <property type="entry name" value="SHIKIMTKNASE"/>
</dbReference>
<dbReference type="InterPro" id="IPR027417">
    <property type="entry name" value="P-loop_NTPase"/>
</dbReference>
<evidence type="ECO:0000313" key="11">
    <source>
        <dbReference type="EMBL" id="ABF39247.1"/>
    </source>
</evidence>
<dbReference type="EnsemblBacteria" id="ABF39247">
    <property type="protein sequence ID" value="ABF39247"/>
    <property type="gene ID" value="Acid345_0242"/>
</dbReference>
<proteinExistence type="inferred from homology"/>
<dbReference type="NCBIfam" id="TIGR01313">
    <property type="entry name" value="therm_gnt_kin"/>
    <property type="match status" value="1"/>
</dbReference>
<dbReference type="STRING" id="204669.Acid345_0242"/>
<keyword evidence="12" id="KW-1185">Reference proteome</keyword>
<sequence length="161" mass="17774">MIILLMGVQGSGKTTVGKALAARLGWDFRDADEFHPAANKAKMAAGIPLTDEDREPWLQAIRAAMDRANAEHRNLVVTCSALKETYRQQLAAPNTTLVWLKGDQQLIASRLALREHHFAKSNLLASQFADLEEPQGAVAIDIHQTVEAIVDEIIRRLQINA</sequence>
<organism evidence="11 12">
    <name type="scientific">Koribacter versatilis (strain Ellin345)</name>
    <dbReference type="NCBI Taxonomy" id="204669"/>
    <lineage>
        <taxon>Bacteria</taxon>
        <taxon>Pseudomonadati</taxon>
        <taxon>Acidobacteriota</taxon>
        <taxon>Terriglobia</taxon>
        <taxon>Terriglobales</taxon>
        <taxon>Candidatus Korobacteraceae</taxon>
        <taxon>Candidatus Korobacter</taxon>
    </lineage>
</organism>
<comment type="pathway">
    <text evidence="1">Carbohydrate acid metabolism.</text>
</comment>
<dbReference type="Proteomes" id="UP000002432">
    <property type="component" value="Chromosome"/>
</dbReference>
<comment type="catalytic activity">
    <reaction evidence="9 10">
        <text>D-gluconate + ATP = 6-phospho-D-gluconate + ADP + H(+)</text>
        <dbReference type="Rhea" id="RHEA:19433"/>
        <dbReference type="ChEBI" id="CHEBI:15378"/>
        <dbReference type="ChEBI" id="CHEBI:18391"/>
        <dbReference type="ChEBI" id="CHEBI:30616"/>
        <dbReference type="ChEBI" id="CHEBI:58759"/>
        <dbReference type="ChEBI" id="CHEBI:456216"/>
        <dbReference type="EC" id="2.7.1.12"/>
    </reaction>
</comment>
<dbReference type="FunFam" id="3.40.50.300:FF:000522">
    <property type="entry name" value="Gluconokinase"/>
    <property type="match status" value="1"/>
</dbReference>
<dbReference type="GO" id="GO:0005737">
    <property type="term" value="C:cytoplasm"/>
    <property type="evidence" value="ECO:0007669"/>
    <property type="project" value="TreeGrafter"/>
</dbReference>
<keyword evidence="4 10" id="KW-0808">Transferase</keyword>
<evidence type="ECO:0000256" key="4">
    <source>
        <dbReference type="ARBA" id="ARBA00022679"/>
    </source>
</evidence>
<keyword evidence="8" id="KW-0311">Gluconate utilization</keyword>
<evidence type="ECO:0000256" key="6">
    <source>
        <dbReference type="ARBA" id="ARBA00022777"/>
    </source>
</evidence>
<evidence type="ECO:0000256" key="5">
    <source>
        <dbReference type="ARBA" id="ARBA00022741"/>
    </source>
</evidence>
<evidence type="ECO:0000256" key="1">
    <source>
        <dbReference type="ARBA" id="ARBA00004761"/>
    </source>
</evidence>
<dbReference type="EMBL" id="CP000360">
    <property type="protein sequence ID" value="ABF39247.1"/>
    <property type="molecule type" value="Genomic_DNA"/>
</dbReference>
<dbReference type="GO" id="GO:0019521">
    <property type="term" value="P:D-gluconate metabolic process"/>
    <property type="evidence" value="ECO:0007669"/>
    <property type="project" value="UniProtKB-KW"/>
</dbReference>
<dbReference type="SUPFAM" id="SSF52540">
    <property type="entry name" value="P-loop containing nucleoside triphosphate hydrolases"/>
    <property type="match status" value="1"/>
</dbReference>
<dbReference type="KEGG" id="aba:Acid345_0242"/>
<dbReference type="EC" id="2.7.1.12" evidence="3 10"/>
<dbReference type="PANTHER" id="PTHR43442:SF3">
    <property type="entry name" value="GLUCONOKINASE-RELATED"/>
    <property type="match status" value="1"/>
</dbReference>